<sequence>MTLHSVEEQVRPAANADGEKTKVEAINAAESEAVPTALPVAVITDFLETMGLIFMRLRFCMLRGWGVRFQSET</sequence>
<dbReference type="EMBL" id="QURN01000027">
    <property type="protein sequence ID" value="RFC63280.1"/>
    <property type="molecule type" value="Genomic_DNA"/>
</dbReference>
<keyword evidence="2" id="KW-1185">Reference proteome</keyword>
<dbReference type="Proteomes" id="UP000262379">
    <property type="component" value="Unassembled WGS sequence"/>
</dbReference>
<evidence type="ECO:0000313" key="1">
    <source>
        <dbReference type="EMBL" id="RFC63280.1"/>
    </source>
</evidence>
<accession>A0A371X232</accession>
<reference evidence="2" key="1">
    <citation type="submission" date="2018-08" db="EMBL/GenBank/DDBJ databases">
        <authorList>
            <person name="Im W.T."/>
        </authorList>
    </citation>
    <scope>NUCLEOTIDE SEQUENCE [LARGE SCALE GENOMIC DNA]</scope>
    <source>
        <strain evidence="2">LA-28</strain>
    </source>
</reference>
<dbReference type="AlphaFoldDB" id="A0A371X232"/>
<gene>
    <name evidence="1" type="ORF">DY251_20740</name>
</gene>
<organism evidence="1 2">
    <name type="scientific">Mesorhizobium denitrificans</name>
    <dbReference type="NCBI Taxonomy" id="2294114"/>
    <lineage>
        <taxon>Bacteria</taxon>
        <taxon>Pseudomonadati</taxon>
        <taxon>Pseudomonadota</taxon>
        <taxon>Alphaproteobacteria</taxon>
        <taxon>Hyphomicrobiales</taxon>
        <taxon>Phyllobacteriaceae</taxon>
        <taxon>Mesorhizobium</taxon>
    </lineage>
</organism>
<evidence type="ECO:0000313" key="2">
    <source>
        <dbReference type="Proteomes" id="UP000262379"/>
    </source>
</evidence>
<proteinExistence type="predicted"/>
<comment type="caution">
    <text evidence="1">The sequence shown here is derived from an EMBL/GenBank/DDBJ whole genome shotgun (WGS) entry which is preliminary data.</text>
</comment>
<protein>
    <submittedName>
        <fullName evidence="1">Uncharacterized protein</fullName>
    </submittedName>
</protein>
<name>A0A371X232_9HYPH</name>